<dbReference type="Pfam" id="PF03051">
    <property type="entry name" value="Peptidase_C1_2"/>
    <property type="match status" value="1"/>
</dbReference>
<dbReference type="GO" id="GO:0070005">
    <property type="term" value="F:cysteine-type aminopeptidase activity"/>
    <property type="evidence" value="ECO:0007669"/>
    <property type="project" value="InterPro"/>
</dbReference>
<evidence type="ECO:0000256" key="2">
    <source>
        <dbReference type="ARBA" id="ARBA00022801"/>
    </source>
</evidence>
<keyword evidence="2" id="KW-0378">Hydrolase</keyword>
<proteinExistence type="predicted"/>
<keyword evidence="1" id="KW-0645">Protease</keyword>
<sequence>MPAKLIIFFVTLQHMKKIVGYIICSVLLFTACSQPKKTQKRNPFVTEICLKTTPVKDQGRSSLCWLYAMLATIETNHLMQGDSVNLSTDYVARQLLMESARRYYLSRGTIPINMRGMGTRLLTLIQTYGAVPFDAYHAYHPVNYNVVARKLQLASRSTTNFNHLDSRANSILDEAIGYLPGPKVYMLGAAYTPLEFAHSVCQEDEYQAITSFTHHPFGSHFVLEVPDNVNNDRVLNVPLDAMMQFIVTRLRNGRSVFWEGDVSSPGFDAASGIAKIALRNVTQQQRQRAFEHRQTTDDHALALIGIAHDRQGQRYFIAKNSWGTANRFHGFLYLSEDYLRMNTVLIIG</sequence>
<dbReference type="GO" id="GO:0009636">
    <property type="term" value="P:response to toxic substance"/>
    <property type="evidence" value="ECO:0007669"/>
    <property type="project" value="TreeGrafter"/>
</dbReference>
<dbReference type="PROSITE" id="PS51257">
    <property type="entry name" value="PROKAR_LIPOPROTEIN"/>
    <property type="match status" value="1"/>
</dbReference>
<evidence type="ECO:0000256" key="1">
    <source>
        <dbReference type="ARBA" id="ARBA00022670"/>
    </source>
</evidence>
<dbReference type="InterPro" id="IPR004134">
    <property type="entry name" value="Peptidase_C1B"/>
</dbReference>
<dbReference type="RefSeq" id="WP_004375330.1">
    <property type="nucleotide sequence ID" value="NZ_GG703889.1"/>
</dbReference>
<dbReference type="InterPro" id="IPR038765">
    <property type="entry name" value="Papain-like_cys_pep_sf"/>
</dbReference>
<dbReference type="AlphaFoldDB" id="D1QVF5"/>
<dbReference type="GO" id="GO:0043418">
    <property type="term" value="P:homocysteine catabolic process"/>
    <property type="evidence" value="ECO:0007669"/>
    <property type="project" value="TreeGrafter"/>
</dbReference>
<evidence type="ECO:0000313" key="4">
    <source>
        <dbReference type="EMBL" id="EFB30677.1"/>
    </source>
</evidence>
<comment type="caution">
    <text evidence="4">The sequence shown here is derived from an EMBL/GenBank/DDBJ whole genome shotgun (WGS) entry which is preliminary data.</text>
</comment>
<name>D1QVF5_9BACT</name>
<protein>
    <submittedName>
        <fullName evidence="4">Peptidase C1-like family</fullName>
    </submittedName>
</protein>
<dbReference type="GO" id="GO:0006508">
    <property type="term" value="P:proteolysis"/>
    <property type="evidence" value="ECO:0007669"/>
    <property type="project" value="UniProtKB-KW"/>
</dbReference>
<organism evidence="4 5">
    <name type="scientific">Segatella oris F0302</name>
    <dbReference type="NCBI Taxonomy" id="649760"/>
    <lineage>
        <taxon>Bacteria</taxon>
        <taxon>Pseudomonadati</taxon>
        <taxon>Bacteroidota</taxon>
        <taxon>Bacteroidia</taxon>
        <taxon>Bacteroidales</taxon>
        <taxon>Prevotellaceae</taxon>
        <taxon>Segatella</taxon>
    </lineage>
</organism>
<dbReference type="HOGENOM" id="CLU_056707_0_0_10"/>
<reference evidence="4 5" key="1">
    <citation type="submission" date="2009-11" db="EMBL/GenBank/DDBJ databases">
        <authorList>
            <person name="Weinstock G."/>
            <person name="Sodergren E."/>
            <person name="Clifton S."/>
            <person name="Fulton L."/>
            <person name="Fulton B."/>
            <person name="Courtney L."/>
            <person name="Fronick C."/>
            <person name="Harrison M."/>
            <person name="Strong C."/>
            <person name="Farmer C."/>
            <person name="Delahaunty K."/>
            <person name="Markovic C."/>
            <person name="Hall O."/>
            <person name="Minx P."/>
            <person name="Tomlinson C."/>
            <person name="Mitreva M."/>
            <person name="Nelson J."/>
            <person name="Hou S."/>
            <person name="Wollam A."/>
            <person name="Pepin K.H."/>
            <person name="Johnson M."/>
            <person name="Bhonagiri V."/>
            <person name="Nash W.E."/>
            <person name="Warren W."/>
            <person name="Chinwalla A."/>
            <person name="Mardis E.R."/>
            <person name="Wilson R.K."/>
        </authorList>
    </citation>
    <scope>NUCLEOTIDE SEQUENCE [LARGE SCALE GENOMIC DNA]</scope>
    <source>
        <strain evidence="4 5">F0302</strain>
    </source>
</reference>
<evidence type="ECO:0000256" key="3">
    <source>
        <dbReference type="ARBA" id="ARBA00022807"/>
    </source>
</evidence>
<dbReference type="STRING" id="649760.HMPREF0971_02934"/>
<dbReference type="SUPFAM" id="SSF54001">
    <property type="entry name" value="Cysteine proteinases"/>
    <property type="match status" value="1"/>
</dbReference>
<dbReference type="Proteomes" id="UP000004079">
    <property type="component" value="Unassembled WGS sequence"/>
</dbReference>
<accession>D1QVF5</accession>
<dbReference type="EMBL" id="ACUZ02000056">
    <property type="protein sequence ID" value="EFB30677.1"/>
    <property type="molecule type" value="Genomic_DNA"/>
</dbReference>
<dbReference type="PANTHER" id="PTHR10363">
    <property type="entry name" value="BLEOMYCIN HYDROLASE"/>
    <property type="match status" value="1"/>
</dbReference>
<dbReference type="GO" id="GO:0005737">
    <property type="term" value="C:cytoplasm"/>
    <property type="evidence" value="ECO:0007669"/>
    <property type="project" value="TreeGrafter"/>
</dbReference>
<gene>
    <name evidence="4" type="ORF">HMPREF0971_02934</name>
</gene>
<evidence type="ECO:0000313" key="5">
    <source>
        <dbReference type="Proteomes" id="UP000004079"/>
    </source>
</evidence>
<dbReference type="Gene3D" id="3.90.70.10">
    <property type="entry name" value="Cysteine proteinases"/>
    <property type="match status" value="1"/>
</dbReference>
<dbReference type="PANTHER" id="PTHR10363:SF2">
    <property type="entry name" value="BLEOMYCIN HYDROLASE"/>
    <property type="match status" value="1"/>
</dbReference>
<keyword evidence="3" id="KW-0788">Thiol protease</keyword>